<gene>
    <name evidence="2" type="ORF">SCF082_LOCUS29003</name>
</gene>
<dbReference type="EMBL" id="CAXAMM010023158">
    <property type="protein sequence ID" value="CAK9053154.1"/>
    <property type="molecule type" value="Genomic_DNA"/>
</dbReference>
<protein>
    <submittedName>
        <fullName evidence="2">Cyclic nucleotide-binding domain-containing protein</fullName>
    </submittedName>
</protein>
<evidence type="ECO:0000259" key="1">
    <source>
        <dbReference type="PROSITE" id="PS50042"/>
    </source>
</evidence>
<dbReference type="PROSITE" id="PS50042">
    <property type="entry name" value="CNMP_BINDING_3"/>
    <property type="match status" value="1"/>
</dbReference>
<dbReference type="Proteomes" id="UP001642464">
    <property type="component" value="Unassembled WGS sequence"/>
</dbReference>
<dbReference type="InterPro" id="IPR014710">
    <property type="entry name" value="RmlC-like_jellyroll"/>
</dbReference>
<accession>A0ABP0MT21</accession>
<proteinExistence type="predicted"/>
<organism evidence="2 3">
    <name type="scientific">Durusdinium trenchii</name>
    <dbReference type="NCBI Taxonomy" id="1381693"/>
    <lineage>
        <taxon>Eukaryota</taxon>
        <taxon>Sar</taxon>
        <taxon>Alveolata</taxon>
        <taxon>Dinophyceae</taxon>
        <taxon>Suessiales</taxon>
        <taxon>Symbiodiniaceae</taxon>
        <taxon>Durusdinium</taxon>
    </lineage>
</organism>
<dbReference type="InterPro" id="IPR018490">
    <property type="entry name" value="cNMP-bd_dom_sf"/>
</dbReference>
<comment type="caution">
    <text evidence="2">The sequence shown here is derived from an EMBL/GenBank/DDBJ whole genome shotgun (WGS) entry which is preliminary data.</text>
</comment>
<sequence length="225" mass="25065">MEDDPEQDLSLVDVDADSFRVLQSHPFCRTLRNQVVLAISRASKQWAFTTKGRIIINEKVKSENSGLWILTRGSVEVVESGRVLGTLEAGSIFGDAVAFGRCDQQPFSIHAREIPVIAWCWPAVELQQLLKAQPMAKAIMDQFVDQQEKQLLRPLASKLIMLSHAGPEFTEELLNKMEVRHYRASNTIWSPLSTHASMRVVITGRVLVQKKLDGTCADGLGGLPE</sequence>
<evidence type="ECO:0000313" key="2">
    <source>
        <dbReference type="EMBL" id="CAK9053154.1"/>
    </source>
</evidence>
<keyword evidence="3" id="KW-1185">Reference proteome</keyword>
<reference evidence="2 3" key="1">
    <citation type="submission" date="2024-02" db="EMBL/GenBank/DDBJ databases">
        <authorList>
            <person name="Chen Y."/>
            <person name="Shah S."/>
            <person name="Dougan E. K."/>
            <person name="Thang M."/>
            <person name="Chan C."/>
        </authorList>
    </citation>
    <scope>NUCLEOTIDE SEQUENCE [LARGE SCALE GENOMIC DNA]</scope>
</reference>
<feature type="domain" description="Cyclic nucleotide-binding" evidence="1">
    <location>
        <begin position="67"/>
        <end position="95"/>
    </location>
</feature>
<dbReference type="InterPro" id="IPR000595">
    <property type="entry name" value="cNMP-bd_dom"/>
</dbReference>
<evidence type="ECO:0000313" key="3">
    <source>
        <dbReference type="Proteomes" id="UP001642464"/>
    </source>
</evidence>
<dbReference type="SUPFAM" id="SSF51206">
    <property type="entry name" value="cAMP-binding domain-like"/>
    <property type="match status" value="2"/>
</dbReference>
<dbReference type="Gene3D" id="2.60.120.10">
    <property type="entry name" value="Jelly Rolls"/>
    <property type="match status" value="1"/>
</dbReference>
<dbReference type="Pfam" id="PF00027">
    <property type="entry name" value="cNMP_binding"/>
    <property type="match status" value="1"/>
</dbReference>
<name>A0ABP0MT21_9DINO</name>